<evidence type="ECO:0000256" key="1">
    <source>
        <dbReference type="SAM" id="MobiDB-lite"/>
    </source>
</evidence>
<feature type="compositionally biased region" description="Basic and acidic residues" evidence="1">
    <location>
        <begin position="53"/>
        <end position="66"/>
    </location>
</feature>
<feature type="compositionally biased region" description="Basic and acidic residues" evidence="1">
    <location>
        <begin position="10"/>
        <end position="19"/>
    </location>
</feature>
<sequence>MDGPGTGRPDGWEIRDSLWQRRGVPGSSDSISGARESKVRTQGDVSDTDSDIAADRKYDDTSAGHGKMHDAYVTVKSKMNNVGSLRTRDLKPGISERSRRRETSKLVGWRDPELF</sequence>
<dbReference type="AlphaFoldDB" id="A0AAD9MWY6"/>
<dbReference type="EMBL" id="JAODUP010000634">
    <property type="protein sequence ID" value="KAK2146079.1"/>
    <property type="molecule type" value="Genomic_DNA"/>
</dbReference>
<keyword evidence="3" id="KW-1185">Reference proteome</keyword>
<feature type="compositionally biased region" description="Basic and acidic residues" evidence="1">
    <location>
        <begin position="86"/>
        <end position="115"/>
    </location>
</feature>
<evidence type="ECO:0000313" key="3">
    <source>
        <dbReference type="Proteomes" id="UP001208570"/>
    </source>
</evidence>
<organism evidence="2 3">
    <name type="scientific">Paralvinella palmiformis</name>
    <dbReference type="NCBI Taxonomy" id="53620"/>
    <lineage>
        <taxon>Eukaryota</taxon>
        <taxon>Metazoa</taxon>
        <taxon>Spiralia</taxon>
        <taxon>Lophotrochozoa</taxon>
        <taxon>Annelida</taxon>
        <taxon>Polychaeta</taxon>
        <taxon>Sedentaria</taxon>
        <taxon>Canalipalpata</taxon>
        <taxon>Terebellida</taxon>
        <taxon>Terebelliformia</taxon>
        <taxon>Alvinellidae</taxon>
        <taxon>Paralvinella</taxon>
    </lineage>
</organism>
<comment type="caution">
    <text evidence="2">The sequence shown here is derived from an EMBL/GenBank/DDBJ whole genome shotgun (WGS) entry which is preliminary data.</text>
</comment>
<proteinExistence type="predicted"/>
<name>A0AAD9MWY6_9ANNE</name>
<evidence type="ECO:0000313" key="2">
    <source>
        <dbReference type="EMBL" id="KAK2146079.1"/>
    </source>
</evidence>
<accession>A0AAD9MWY6</accession>
<reference evidence="2" key="1">
    <citation type="journal article" date="2023" name="Mol. Biol. Evol.">
        <title>Third-Generation Sequencing Reveals the Adaptive Role of the Epigenome in Three Deep-Sea Polychaetes.</title>
        <authorList>
            <person name="Perez M."/>
            <person name="Aroh O."/>
            <person name="Sun Y."/>
            <person name="Lan Y."/>
            <person name="Juniper S.K."/>
            <person name="Young C.R."/>
            <person name="Angers B."/>
            <person name="Qian P.Y."/>
        </authorList>
    </citation>
    <scope>NUCLEOTIDE SEQUENCE</scope>
    <source>
        <strain evidence="2">P08H-3</strain>
    </source>
</reference>
<feature type="region of interest" description="Disordered" evidence="1">
    <location>
        <begin position="83"/>
        <end position="115"/>
    </location>
</feature>
<dbReference type="Proteomes" id="UP001208570">
    <property type="component" value="Unassembled WGS sequence"/>
</dbReference>
<protein>
    <submittedName>
        <fullName evidence="2">Uncharacterized protein</fullName>
    </submittedName>
</protein>
<feature type="region of interest" description="Disordered" evidence="1">
    <location>
        <begin position="1"/>
        <end position="66"/>
    </location>
</feature>
<gene>
    <name evidence="2" type="ORF">LSH36_633g02011</name>
</gene>